<evidence type="ECO:0000256" key="3">
    <source>
        <dbReference type="ARBA" id="ARBA00010362"/>
    </source>
</evidence>
<keyword evidence="8" id="KW-0539">Nucleus</keyword>
<gene>
    <name evidence="13" type="primary">LOC117235211</name>
</gene>
<evidence type="ECO:0000313" key="13">
    <source>
        <dbReference type="RefSeq" id="XP_033352925.1"/>
    </source>
</evidence>
<name>A0A6J3KJ00_9HYME</name>
<comment type="subcellular location">
    <subcellularLocation>
        <location evidence="2">Cytoplasm</location>
    </subcellularLocation>
    <subcellularLocation>
        <location evidence="1">Nucleus</location>
    </subcellularLocation>
</comment>
<feature type="compositionally biased region" description="Polar residues" evidence="11">
    <location>
        <begin position="38"/>
        <end position="58"/>
    </location>
</feature>
<evidence type="ECO:0000256" key="2">
    <source>
        <dbReference type="ARBA" id="ARBA00004496"/>
    </source>
</evidence>
<dbReference type="AlphaFoldDB" id="A0A6J3KJ00"/>
<protein>
    <recommendedName>
        <fullName evidence="9">U5 small nuclear ribonucleoprotein TSSC4</fullName>
    </recommendedName>
</protein>
<dbReference type="Pfam" id="PF15264">
    <property type="entry name" value="TSSC4"/>
    <property type="match status" value="1"/>
</dbReference>
<feature type="region of interest" description="Disordered" evidence="11">
    <location>
        <begin position="137"/>
        <end position="158"/>
    </location>
</feature>
<evidence type="ECO:0000256" key="8">
    <source>
        <dbReference type="ARBA" id="ARBA00023242"/>
    </source>
</evidence>
<proteinExistence type="inferred from homology"/>
<evidence type="ECO:0000256" key="4">
    <source>
        <dbReference type="ARBA" id="ARBA00022490"/>
    </source>
</evidence>
<dbReference type="PANTHER" id="PTHR13445:SF3">
    <property type="entry name" value="U5 SMALL NUCLEAR RIBONUCLEOPROTEIN TSSC4"/>
    <property type="match status" value="1"/>
</dbReference>
<evidence type="ECO:0000313" key="12">
    <source>
        <dbReference type="Proteomes" id="UP000504631"/>
    </source>
</evidence>
<comment type="similarity">
    <text evidence="3">Belongs to the TSSC4 family.</text>
</comment>
<keyword evidence="12" id="KW-1185">Reference proteome</keyword>
<dbReference type="Proteomes" id="UP000504631">
    <property type="component" value="Unplaced"/>
</dbReference>
<evidence type="ECO:0000256" key="10">
    <source>
        <dbReference type="ARBA" id="ARBA00045970"/>
    </source>
</evidence>
<accession>A0A6J3KJ00</accession>
<evidence type="ECO:0000256" key="1">
    <source>
        <dbReference type="ARBA" id="ARBA00004123"/>
    </source>
</evidence>
<feature type="region of interest" description="Disordered" evidence="11">
    <location>
        <begin position="37"/>
        <end position="96"/>
    </location>
</feature>
<dbReference type="GO" id="GO:0005681">
    <property type="term" value="C:spliceosomal complex"/>
    <property type="evidence" value="ECO:0007669"/>
    <property type="project" value="UniProtKB-KW"/>
</dbReference>
<keyword evidence="7" id="KW-0508">mRNA splicing</keyword>
<feature type="compositionally biased region" description="Basic and acidic residues" evidence="11">
    <location>
        <begin position="137"/>
        <end position="156"/>
    </location>
</feature>
<organism evidence="12 13">
    <name type="scientific">Bombus vosnesenskii</name>
    <dbReference type="NCBI Taxonomy" id="207650"/>
    <lineage>
        <taxon>Eukaryota</taxon>
        <taxon>Metazoa</taxon>
        <taxon>Ecdysozoa</taxon>
        <taxon>Arthropoda</taxon>
        <taxon>Hexapoda</taxon>
        <taxon>Insecta</taxon>
        <taxon>Pterygota</taxon>
        <taxon>Neoptera</taxon>
        <taxon>Endopterygota</taxon>
        <taxon>Hymenoptera</taxon>
        <taxon>Apocrita</taxon>
        <taxon>Aculeata</taxon>
        <taxon>Apoidea</taxon>
        <taxon>Anthophila</taxon>
        <taxon>Apidae</taxon>
        <taxon>Bombus</taxon>
        <taxon>Pyrobombus</taxon>
    </lineage>
</organism>
<evidence type="ECO:0000256" key="9">
    <source>
        <dbReference type="ARBA" id="ARBA00035304"/>
    </source>
</evidence>
<dbReference type="RefSeq" id="XP_033352925.1">
    <property type="nucleotide sequence ID" value="XM_033497034.1"/>
</dbReference>
<keyword evidence="5" id="KW-0507">mRNA processing</keyword>
<keyword evidence="6" id="KW-0747">Spliceosome</keyword>
<evidence type="ECO:0000256" key="6">
    <source>
        <dbReference type="ARBA" id="ARBA00022728"/>
    </source>
</evidence>
<feature type="region of interest" description="Disordered" evidence="11">
    <location>
        <begin position="177"/>
        <end position="197"/>
    </location>
</feature>
<reference evidence="13" key="1">
    <citation type="submission" date="2025-08" db="UniProtKB">
        <authorList>
            <consortium name="RefSeq"/>
        </authorList>
    </citation>
    <scope>IDENTIFICATION</scope>
    <source>
        <tissue evidence="13">Muscle</tissue>
    </source>
</reference>
<comment type="function">
    <text evidence="10">Protein associated with the U5 snRNP, during its maturation and its post-splicing recycling and which is required for spliceosomal tri-snRNP complex assembly in the nucleus. Has a molecular sequestering activity and transiently hinders SNRNP200 binding sites for constitutive splicing factors that intervene later during the assembly of the spliceosome and splicing. Together with its molecular sequestering activity, may also function as a molecular adapter and placeholder, coordinating the assembly of the U5 snRNP and its association with the U4/U6 di-snRNP.</text>
</comment>
<keyword evidence="4" id="KW-0963">Cytoplasm</keyword>
<feature type="compositionally biased region" description="Basic and acidic residues" evidence="11">
    <location>
        <begin position="73"/>
        <end position="82"/>
    </location>
</feature>
<dbReference type="GO" id="GO:0006397">
    <property type="term" value="P:mRNA processing"/>
    <property type="evidence" value="ECO:0007669"/>
    <property type="project" value="UniProtKB-KW"/>
</dbReference>
<dbReference type="GeneID" id="117235211"/>
<dbReference type="GO" id="GO:0005737">
    <property type="term" value="C:cytoplasm"/>
    <property type="evidence" value="ECO:0007669"/>
    <property type="project" value="UniProtKB-SubCell"/>
</dbReference>
<dbReference type="KEGG" id="bvk:117235211"/>
<dbReference type="InterPro" id="IPR029338">
    <property type="entry name" value="TSSC4"/>
</dbReference>
<evidence type="ECO:0000256" key="7">
    <source>
        <dbReference type="ARBA" id="ARBA00023187"/>
    </source>
</evidence>
<evidence type="ECO:0000256" key="5">
    <source>
        <dbReference type="ARBA" id="ARBA00022664"/>
    </source>
</evidence>
<dbReference type="PANTHER" id="PTHR13445">
    <property type="entry name" value="TUMOR SUPPRESSING SUBTRANSFERABLE CANDIDATE 4 TSSC4"/>
    <property type="match status" value="1"/>
</dbReference>
<evidence type="ECO:0000256" key="11">
    <source>
        <dbReference type="SAM" id="MobiDB-lite"/>
    </source>
</evidence>
<dbReference type="GO" id="GO:0008380">
    <property type="term" value="P:RNA splicing"/>
    <property type="evidence" value="ECO:0007669"/>
    <property type="project" value="UniProtKB-KW"/>
</dbReference>
<sequence>MHTTGDFVLHGGSAEFANRQKLLFDKLSDAEQECSKNKMVTESMESTQDIDSESNYSQILRAGRKSQTRRFRGKESIFKRPEGPAPRAISRNIPDFHKNPHKWKKYSLDDVSNDDMTEESNTRAALSFLKELKARRSVGKIEESEGKDADESDLAKRSQSKIMFKCKKQKISMAEVEFKKPESNTNETDNTPIIIESDDKPVFRSSKIIMPEYVVGQKKKKKNNREIHLMKIDRTKQLKLDHLQEPDEEEN</sequence>
<feature type="compositionally biased region" description="Basic residues" evidence="11">
    <location>
        <begin position="62"/>
        <end position="72"/>
    </location>
</feature>